<protein>
    <submittedName>
        <fullName evidence="3">Uncharacterized protein</fullName>
    </submittedName>
</protein>
<keyword evidence="2" id="KW-0472">Membrane</keyword>
<evidence type="ECO:0000313" key="3">
    <source>
        <dbReference type="EMBL" id="GAA3033314.1"/>
    </source>
</evidence>
<keyword evidence="2" id="KW-1133">Transmembrane helix</keyword>
<proteinExistence type="predicted"/>
<comment type="caution">
    <text evidence="3">The sequence shown here is derived from an EMBL/GenBank/DDBJ whole genome shotgun (WGS) entry which is preliminary data.</text>
</comment>
<feature type="compositionally biased region" description="Pro residues" evidence="1">
    <location>
        <begin position="1"/>
        <end position="11"/>
    </location>
</feature>
<accession>A0ABP6LAS1</accession>
<name>A0ABP6LAS1_9ACTN</name>
<keyword evidence="4" id="KW-1185">Reference proteome</keyword>
<evidence type="ECO:0000256" key="1">
    <source>
        <dbReference type="SAM" id="MobiDB-lite"/>
    </source>
</evidence>
<feature type="transmembrane region" description="Helical" evidence="2">
    <location>
        <begin position="42"/>
        <end position="66"/>
    </location>
</feature>
<evidence type="ECO:0000313" key="4">
    <source>
        <dbReference type="Proteomes" id="UP001499930"/>
    </source>
</evidence>
<organism evidence="3 4">
    <name type="scientific">Streptosporangium longisporum</name>
    <dbReference type="NCBI Taxonomy" id="46187"/>
    <lineage>
        <taxon>Bacteria</taxon>
        <taxon>Bacillati</taxon>
        <taxon>Actinomycetota</taxon>
        <taxon>Actinomycetes</taxon>
        <taxon>Streptosporangiales</taxon>
        <taxon>Streptosporangiaceae</taxon>
        <taxon>Streptosporangium</taxon>
    </lineage>
</organism>
<evidence type="ECO:0000256" key="2">
    <source>
        <dbReference type="SAM" id="Phobius"/>
    </source>
</evidence>
<reference evidence="4" key="1">
    <citation type="journal article" date="2019" name="Int. J. Syst. Evol. Microbiol.">
        <title>The Global Catalogue of Microorganisms (GCM) 10K type strain sequencing project: providing services to taxonomists for standard genome sequencing and annotation.</title>
        <authorList>
            <consortium name="The Broad Institute Genomics Platform"/>
            <consortium name="The Broad Institute Genome Sequencing Center for Infectious Disease"/>
            <person name="Wu L."/>
            <person name="Ma J."/>
        </authorList>
    </citation>
    <scope>NUCLEOTIDE SEQUENCE [LARGE SCALE GENOMIC DNA]</scope>
    <source>
        <strain evidence="4">JCM 3106</strain>
    </source>
</reference>
<dbReference type="RefSeq" id="WP_344904364.1">
    <property type="nucleotide sequence ID" value="NZ_BAAAWD010000019.1"/>
</dbReference>
<gene>
    <name evidence="3" type="ORF">GCM10017559_70860</name>
</gene>
<dbReference type="EMBL" id="BAAAWD010000019">
    <property type="protein sequence ID" value="GAA3033314.1"/>
    <property type="molecule type" value="Genomic_DNA"/>
</dbReference>
<feature type="region of interest" description="Disordered" evidence="1">
    <location>
        <begin position="1"/>
        <end position="23"/>
    </location>
</feature>
<dbReference type="Proteomes" id="UP001499930">
    <property type="component" value="Unassembled WGS sequence"/>
</dbReference>
<keyword evidence="2" id="KW-0812">Transmembrane</keyword>
<sequence length="279" mass="29547">MSTPATPPPAPARKRRRSSGPAESWSIPRLEEWGLTRTQQRLLLILGSVAGVLIAAVALTMGISAIGNDFEPERATASVIGTEARPDAYRGWPSSAVFGPIAQSKADPRPLTLKELFPARTLKEGRTTLRLAGTRLESGCAGAVWGQGVVDLLARGGCTQVARGLYASADGRYVAQYTLFNLRDAASADALVNGLTTLHRGGWVRPLESARAAFPSGGHTESSGHAMGHYAGLVWFGRVDGAEPTPRDDFVSLALTVRGTEKAIFRRIVAVAPVPAPSR</sequence>